<sequence length="335" mass="37077">MGPLAPLLLLALVATVSSYCPPGSLFSSNREKCITAVPVPLSYRNAQLSCGLFDGRLAKIENSDEYDLLFEHLSQKDAAGTQYWLGGTNINTTWVWLDGKKFSFSNWAVDEPANPEDENCLLVERETRLWKAEDCEKTAHYVCEMEPVVSLVDDDCPVTTPETCPPCPTCPPDVTCPPVTECPICPTTQETPTTTPSLPLNYPTCPFFSDRQSYIPDPDWKLDSYGGYEYALYTLKRNFTEAEASCAYYGAHLVSILDEHVEKFALGMAQDTTVWVGGIVTGEESFCWTDGRESNFNLGISMDKRSCIGCSQSYGCFNGNCEDALGFICKRLPPN</sequence>
<gene>
    <name evidence="3" type="ORF">QR680_014085</name>
</gene>
<dbReference type="EMBL" id="JAUCMV010000002">
    <property type="protein sequence ID" value="KAK0419325.1"/>
    <property type="molecule type" value="Genomic_DNA"/>
</dbReference>
<comment type="caution">
    <text evidence="3">The sequence shown here is derived from an EMBL/GenBank/DDBJ whole genome shotgun (WGS) entry which is preliminary data.</text>
</comment>
<feature type="chain" id="PRO_5041469928" description="C-type lectin domain-containing protein" evidence="1">
    <location>
        <begin position="19"/>
        <end position="335"/>
    </location>
</feature>
<dbReference type="PROSITE" id="PS50041">
    <property type="entry name" value="C_TYPE_LECTIN_2"/>
    <property type="match status" value="2"/>
</dbReference>
<dbReference type="InterPro" id="IPR016187">
    <property type="entry name" value="CTDL_fold"/>
</dbReference>
<evidence type="ECO:0000259" key="2">
    <source>
        <dbReference type="PROSITE" id="PS50041"/>
    </source>
</evidence>
<organism evidence="3 4">
    <name type="scientific">Steinernema hermaphroditum</name>
    <dbReference type="NCBI Taxonomy" id="289476"/>
    <lineage>
        <taxon>Eukaryota</taxon>
        <taxon>Metazoa</taxon>
        <taxon>Ecdysozoa</taxon>
        <taxon>Nematoda</taxon>
        <taxon>Chromadorea</taxon>
        <taxon>Rhabditida</taxon>
        <taxon>Tylenchina</taxon>
        <taxon>Panagrolaimomorpha</taxon>
        <taxon>Strongyloidoidea</taxon>
        <taxon>Steinernematidae</taxon>
        <taxon>Steinernema</taxon>
    </lineage>
</organism>
<keyword evidence="4" id="KW-1185">Reference proteome</keyword>
<keyword evidence="1" id="KW-0732">Signal</keyword>
<dbReference type="Gene3D" id="3.10.100.10">
    <property type="entry name" value="Mannose-Binding Protein A, subunit A"/>
    <property type="match status" value="2"/>
</dbReference>
<name>A0AA39I912_9BILA</name>
<evidence type="ECO:0000256" key="1">
    <source>
        <dbReference type="SAM" id="SignalP"/>
    </source>
</evidence>
<evidence type="ECO:0000313" key="4">
    <source>
        <dbReference type="Proteomes" id="UP001175271"/>
    </source>
</evidence>
<dbReference type="InterPro" id="IPR016186">
    <property type="entry name" value="C-type_lectin-like/link_sf"/>
</dbReference>
<dbReference type="AlphaFoldDB" id="A0AA39I912"/>
<dbReference type="SUPFAM" id="SSF56436">
    <property type="entry name" value="C-type lectin-like"/>
    <property type="match status" value="2"/>
</dbReference>
<feature type="domain" description="C-type lectin" evidence="2">
    <location>
        <begin position="225"/>
        <end position="330"/>
    </location>
</feature>
<dbReference type="PANTHER" id="PTHR22803">
    <property type="entry name" value="MANNOSE, PHOSPHOLIPASE, LECTIN RECEPTOR RELATED"/>
    <property type="match status" value="1"/>
</dbReference>
<feature type="domain" description="C-type lectin" evidence="2">
    <location>
        <begin position="29"/>
        <end position="144"/>
    </location>
</feature>
<reference evidence="3" key="1">
    <citation type="submission" date="2023-06" db="EMBL/GenBank/DDBJ databases">
        <title>Genomic analysis of the entomopathogenic nematode Steinernema hermaphroditum.</title>
        <authorList>
            <person name="Schwarz E.M."/>
            <person name="Heppert J.K."/>
            <person name="Baniya A."/>
            <person name="Schwartz H.T."/>
            <person name="Tan C.-H."/>
            <person name="Antoshechkin I."/>
            <person name="Sternberg P.W."/>
            <person name="Goodrich-Blair H."/>
            <person name="Dillman A.R."/>
        </authorList>
    </citation>
    <scope>NUCLEOTIDE SEQUENCE</scope>
    <source>
        <strain evidence="3">PS9179</strain>
        <tissue evidence="3">Whole animal</tissue>
    </source>
</reference>
<proteinExistence type="predicted"/>
<dbReference type="SMART" id="SM00034">
    <property type="entry name" value="CLECT"/>
    <property type="match status" value="2"/>
</dbReference>
<accession>A0AA39I912</accession>
<dbReference type="InterPro" id="IPR001304">
    <property type="entry name" value="C-type_lectin-like"/>
</dbReference>
<dbReference type="InterPro" id="IPR050111">
    <property type="entry name" value="C-type_lectin/snaclec_domain"/>
</dbReference>
<evidence type="ECO:0000313" key="3">
    <source>
        <dbReference type="EMBL" id="KAK0419325.1"/>
    </source>
</evidence>
<protein>
    <recommendedName>
        <fullName evidence="2">C-type lectin domain-containing protein</fullName>
    </recommendedName>
</protein>
<dbReference type="Proteomes" id="UP001175271">
    <property type="component" value="Unassembled WGS sequence"/>
</dbReference>
<dbReference type="Pfam" id="PF00059">
    <property type="entry name" value="Lectin_C"/>
    <property type="match status" value="2"/>
</dbReference>
<feature type="signal peptide" evidence="1">
    <location>
        <begin position="1"/>
        <end position="18"/>
    </location>
</feature>
<dbReference type="CDD" id="cd00037">
    <property type="entry name" value="CLECT"/>
    <property type="match status" value="2"/>
</dbReference>